<keyword evidence="2" id="KW-1185">Reference proteome</keyword>
<protein>
    <submittedName>
        <fullName evidence="1">Uncharacterized protein</fullName>
    </submittedName>
</protein>
<evidence type="ECO:0000313" key="1">
    <source>
        <dbReference type="EMBL" id="STX30204.1"/>
    </source>
</evidence>
<dbReference type="EMBL" id="UGNV01000001">
    <property type="protein sequence ID" value="STX30204.1"/>
    <property type="molecule type" value="Genomic_DNA"/>
</dbReference>
<name>A0A378ID31_9GAMM</name>
<proteinExistence type="predicted"/>
<evidence type="ECO:0000313" key="2">
    <source>
        <dbReference type="Proteomes" id="UP000254968"/>
    </source>
</evidence>
<dbReference type="RefSeq" id="WP_115303924.1">
    <property type="nucleotide sequence ID" value="NZ_CAAAHO010000003.1"/>
</dbReference>
<organism evidence="1 2">
    <name type="scientific">Legionella beliardensis</name>
    <dbReference type="NCBI Taxonomy" id="91822"/>
    <lineage>
        <taxon>Bacteria</taxon>
        <taxon>Pseudomonadati</taxon>
        <taxon>Pseudomonadota</taxon>
        <taxon>Gammaproteobacteria</taxon>
        <taxon>Legionellales</taxon>
        <taxon>Legionellaceae</taxon>
        <taxon>Legionella</taxon>
    </lineage>
</organism>
<reference evidence="1 2" key="1">
    <citation type="submission" date="2018-06" db="EMBL/GenBank/DDBJ databases">
        <authorList>
            <consortium name="Pathogen Informatics"/>
            <person name="Doyle S."/>
        </authorList>
    </citation>
    <scope>NUCLEOTIDE SEQUENCE [LARGE SCALE GENOMIC DNA]</scope>
    <source>
        <strain evidence="1 2">NCTC13315</strain>
    </source>
</reference>
<dbReference type="OrthoDB" id="5649167at2"/>
<accession>A0A378ID31</accession>
<sequence>MQIKSEVNTNYSTWRDEYITKLEANSTGRHGFQNGFYGKLLIETFEKKHPELLPLIKVNEQFIKLIQKYTDELRRAYAYEWDKAKSEASDNKLILDFTNELHTQGFLSKEIKKVAPPLTQENRSTALGLFKSLPNKIENHLKPQLNFAEAHEKMDEELAELIFSFNKDEIGFTSTEGAHVSLTSYEPFKKWFDSLPIRKSQQLNATYQAYKVNSNTIAINQGLNTPGIRIVRNGEGFQVVSNLTANATPSNTAKEKNLITTLDALKSALQTLCKQVKEEVKNDKQKENCLIQ</sequence>
<gene>
    <name evidence="1" type="ORF">NCTC13315_02769</name>
</gene>
<dbReference type="AlphaFoldDB" id="A0A378ID31"/>
<dbReference type="Proteomes" id="UP000254968">
    <property type="component" value="Unassembled WGS sequence"/>
</dbReference>